<dbReference type="EMBL" id="SODP01000002">
    <property type="protein sequence ID" value="TDW69758.1"/>
    <property type="molecule type" value="Genomic_DNA"/>
</dbReference>
<feature type="DNA-binding region" description="H-T-H motif" evidence="4">
    <location>
        <begin position="34"/>
        <end position="53"/>
    </location>
</feature>
<keyword evidence="2 4" id="KW-0238">DNA-binding</keyword>
<dbReference type="Proteomes" id="UP000295146">
    <property type="component" value="Unassembled WGS sequence"/>
</dbReference>
<dbReference type="PROSITE" id="PS50977">
    <property type="entry name" value="HTH_TETR_2"/>
    <property type="match status" value="1"/>
</dbReference>
<keyword evidence="1" id="KW-0805">Transcription regulation</keyword>
<protein>
    <submittedName>
        <fullName evidence="6">TetR family transcriptional regulator</fullName>
    </submittedName>
</protein>
<dbReference type="InterPro" id="IPR036271">
    <property type="entry name" value="Tet_transcr_reg_TetR-rel_C_sf"/>
</dbReference>
<evidence type="ECO:0000256" key="2">
    <source>
        <dbReference type="ARBA" id="ARBA00023125"/>
    </source>
</evidence>
<evidence type="ECO:0000259" key="5">
    <source>
        <dbReference type="PROSITE" id="PS50977"/>
    </source>
</evidence>
<dbReference type="PANTHER" id="PTHR47506:SF3">
    <property type="entry name" value="HTH-TYPE TRANSCRIPTIONAL REGULATOR LMRA"/>
    <property type="match status" value="1"/>
</dbReference>
<evidence type="ECO:0000313" key="7">
    <source>
        <dbReference type="Proteomes" id="UP000295146"/>
    </source>
</evidence>
<reference evidence="6 7" key="1">
    <citation type="submission" date="2019-03" db="EMBL/GenBank/DDBJ databases">
        <title>Genomic Encyclopedia of Type Strains, Phase III (KMG-III): the genomes of soil and plant-associated and newly described type strains.</title>
        <authorList>
            <person name="Whitman W."/>
        </authorList>
    </citation>
    <scope>NUCLEOTIDE SEQUENCE [LARGE SCALE GENOMIC DNA]</scope>
    <source>
        <strain evidence="6 7">VKM Ac-2573</strain>
    </source>
</reference>
<sequence length="191" mass="20805">MTQGVQATSSRDARKRILVAAARLFRAQGIVATQMEAVATAAPVSKRTLYKHFPDKFALIQAYLQERDRQMFGVQLASEQDAREQILGLFTPTGTDRPIATCPFIAASTEFPEPQSEPHRAAVLHKQEFEKRLQHLAAGAGVEDPEGVGTLISLLYDGAISRSQTLNDRRPLEAARRHVAVLLGATAGAES</sequence>
<evidence type="ECO:0000256" key="4">
    <source>
        <dbReference type="PROSITE-ProRule" id="PRU00335"/>
    </source>
</evidence>
<keyword evidence="3" id="KW-0804">Transcription</keyword>
<keyword evidence="7" id="KW-1185">Reference proteome</keyword>
<dbReference type="PRINTS" id="PR00455">
    <property type="entry name" value="HTHTETR"/>
</dbReference>
<dbReference type="AlphaFoldDB" id="A0A4R8C1Z3"/>
<dbReference type="InterPro" id="IPR009057">
    <property type="entry name" value="Homeodomain-like_sf"/>
</dbReference>
<organism evidence="6 7">
    <name type="scientific">Kribbella pratensis</name>
    <dbReference type="NCBI Taxonomy" id="2512112"/>
    <lineage>
        <taxon>Bacteria</taxon>
        <taxon>Bacillati</taxon>
        <taxon>Actinomycetota</taxon>
        <taxon>Actinomycetes</taxon>
        <taxon>Propionibacteriales</taxon>
        <taxon>Kribbellaceae</taxon>
        <taxon>Kribbella</taxon>
    </lineage>
</organism>
<dbReference type="RefSeq" id="WP_134105032.1">
    <property type="nucleotide sequence ID" value="NZ_SODP01000002.1"/>
</dbReference>
<dbReference type="SUPFAM" id="SSF46689">
    <property type="entry name" value="Homeodomain-like"/>
    <property type="match status" value="1"/>
</dbReference>
<evidence type="ECO:0000313" key="6">
    <source>
        <dbReference type="EMBL" id="TDW69758.1"/>
    </source>
</evidence>
<dbReference type="Gene3D" id="1.10.357.10">
    <property type="entry name" value="Tetracycline Repressor, domain 2"/>
    <property type="match status" value="1"/>
</dbReference>
<feature type="domain" description="HTH tetR-type" evidence="5">
    <location>
        <begin position="11"/>
        <end position="71"/>
    </location>
</feature>
<proteinExistence type="predicted"/>
<gene>
    <name evidence="6" type="ORF">EV653_3786</name>
</gene>
<comment type="caution">
    <text evidence="6">The sequence shown here is derived from an EMBL/GenBank/DDBJ whole genome shotgun (WGS) entry which is preliminary data.</text>
</comment>
<accession>A0A4R8C1Z3</accession>
<dbReference type="PANTHER" id="PTHR47506">
    <property type="entry name" value="TRANSCRIPTIONAL REGULATORY PROTEIN"/>
    <property type="match status" value="1"/>
</dbReference>
<dbReference type="Pfam" id="PF00440">
    <property type="entry name" value="TetR_N"/>
    <property type="match status" value="1"/>
</dbReference>
<dbReference type="GO" id="GO:0003677">
    <property type="term" value="F:DNA binding"/>
    <property type="evidence" value="ECO:0007669"/>
    <property type="project" value="UniProtKB-UniRule"/>
</dbReference>
<name>A0A4R8C1Z3_9ACTN</name>
<evidence type="ECO:0000256" key="1">
    <source>
        <dbReference type="ARBA" id="ARBA00023015"/>
    </source>
</evidence>
<dbReference type="SUPFAM" id="SSF48498">
    <property type="entry name" value="Tetracyclin repressor-like, C-terminal domain"/>
    <property type="match status" value="1"/>
</dbReference>
<evidence type="ECO:0000256" key="3">
    <source>
        <dbReference type="ARBA" id="ARBA00023163"/>
    </source>
</evidence>
<dbReference type="InterPro" id="IPR001647">
    <property type="entry name" value="HTH_TetR"/>
</dbReference>
<dbReference type="OrthoDB" id="4214267at2"/>